<feature type="transmembrane region" description="Helical" evidence="1">
    <location>
        <begin position="149"/>
        <end position="170"/>
    </location>
</feature>
<keyword evidence="1" id="KW-0812">Transmembrane</keyword>
<protein>
    <recommendedName>
        <fullName evidence="4">Thioredoxin domain-containing protein</fullName>
    </recommendedName>
</protein>
<dbReference type="VEuPathDB" id="MicrosporidiaDB:VCUG_00881"/>
<dbReference type="Proteomes" id="UP000011081">
    <property type="component" value="Unassembled WGS sequence"/>
</dbReference>
<sequence length="173" mass="20657">MNILLYLLLSHQTYPSLTVDAFHSAETFLIFHYIERENLRCTLCTAIERRLPELDIPIYTLNPYKDVYLGLCLFTTTFPAFTVHEKDRFYKLNVYSFEELKQVVNEKKWMSHKQAYPNNLFTRICAYILLPFLYFYVKFTKTIETLPGWFLSMLFGVVGVFLFFSLFDIFTKE</sequence>
<dbReference type="GeneID" id="19878764"/>
<dbReference type="EMBL" id="GL877414">
    <property type="protein sequence ID" value="ELA47680.1"/>
    <property type="molecule type" value="Genomic_DNA"/>
</dbReference>
<reference evidence="3" key="1">
    <citation type="submission" date="2011-03" db="EMBL/GenBank/DDBJ databases">
        <title>The genome sequence of Vavraia culicis strain floridensis.</title>
        <authorList>
            <consortium name="The Broad Institute Genome Sequencing Platform"/>
            <person name="Cuomo C."/>
            <person name="Becnel J."/>
            <person name="Sanscrainte N."/>
            <person name="Young S.K."/>
            <person name="Zeng Q."/>
            <person name="Gargeya S."/>
            <person name="Fitzgerald M."/>
            <person name="Haas B."/>
            <person name="Abouelleil A."/>
            <person name="Alvarado L."/>
            <person name="Arachchi H.M."/>
            <person name="Berlin A."/>
            <person name="Chapman S.B."/>
            <person name="Gearin G."/>
            <person name="Goldberg J."/>
            <person name="Griggs A."/>
            <person name="Gujja S."/>
            <person name="Hansen M."/>
            <person name="Heiman D."/>
            <person name="Howarth C."/>
            <person name="Larimer J."/>
            <person name="Lui A."/>
            <person name="MacDonald P.J.P."/>
            <person name="McCowen C."/>
            <person name="Montmayeur A."/>
            <person name="Murphy C."/>
            <person name="Neiman D."/>
            <person name="Pearson M."/>
            <person name="Priest M."/>
            <person name="Roberts A."/>
            <person name="Saif S."/>
            <person name="Shea T."/>
            <person name="Sisk P."/>
            <person name="Stolte C."/>
            <person name="Sykes S."/>
            <person name="Wortman J."/>
            <person name="Nusbaum C."/>
            <person name="Birren B."/>
        </authorList>
    </citation>
    <scope>NUCLEOTIDE SEQUENCE [LARGE SCALE GENOMIC DNA]</scope>
    <source>
        <strain evidence="3">floridensis</strain>
    </source>
</reference>
<dbReference type="HOGENOM" id="CLU_122961_0_0_1"/>
<evidence type="ECO:0000313" key="3">
    <source>
        <dbReference type="Proteomes" id="UP000011081"/>
    </source>
</evidence>
<evidence type="ECO:0000256" key="1">
    <source>
        <dbReference type="SAM" id="Phobius"/>
    </source>
</evidence>
<accession>L2GX49</accession>
<organism evidence="2 3">
    <name type="scientific">Vavraia culicis (isolate floridensis)</name>
    <name type="common">Microsporidian parasite</name>
    <dbReference type="NCBI Taxonomy" id="948595"/>
    <lineage>
        <taxon>Eukaryota</taxon>
        <taxon>Fungi</taxon>
        <taxon>Fungi incertae sedis</taxon>
        <taxon>Microsporidia</taxon>
        <taxon>Pleistophoridae</taxon>
        <taxon>Vavraia</taxon>
    </lineage>
</organism>
<evidence type="ECO:0008006" key="4">
    <source>
        <dbReference type="Google" id="ProtNLM"/>
    </source>
</evidence>
<name>L2GX49_VAVCU</name>
<feature type="transmembrane region" description="Helical" evidence="1">
    <location>
        <begin position="120"/>
        <end position="137"/>
    </location>
</feature>
<dbReference type="RefSeq" id="XP_008073901.1">
    <property type="nucleotide sequence ID" value="XM_008075710.1"/>
</dbReference>
<dbReference type="AlphaFoldDB" id="L2GX49"/>
<evidence type="ECO:0000313" key="2">
    <source>
        <dbReference type="EMBL" id="ELA47680.1"/>
    </source>
</evidence>
<proteinExistence type="predicted"/>
<dbReference type="OrthoDB" id="2188863at2759"/>
<keyword evidence="3" id="KW-1185">Reference proteome</keyword>
<dbReference type="OMA" id="HYIEREN"/>
<gene>
    <name evidence="2" type="ORF">VCUG_00881</name>
</gene>
<keyword evidence="1" id="KW-1133">Transmembrane helix</keyword>
<dbReference type="InParanoid" id="L2GX49"/>
<keyword evidence="1" id="KW-0472">Membrane</keyword>